<reference evidence="2 3" key="1">
    <citation type="submission" date="2020-08" db="EMBL/GenBank/DDBJ databases">
        <title>Genomic Encyclopedia of Type Strains, Phase III (KMG-III): the genomes of soil and plant-associated and newly described type strains.</title>
        <authorList>
            <person name="Whitman W."/>
        </authorList>
    </citation>
    <scope>NUCLEOTIDE SEQUENCE [LARGE SCALE GENOMIC DNA]</scope>
    <source>
        <strain evidence="2 3">CECT 8803</strain>
    </source>
</reference>
<gene>
    <name evidence="2" type="ORF">FHR98_000602</name>
</gene>
<accession>A0A839SN61</accession>
<dbReference type="PANTHER" id="PTHR43433:SF5">
    <property type="entry name" value="AB HYDROLASE-1 DOMAIN-CONTAINING PROTEIN"/>
    <property type="match status" value="1"/>
</dbReference>
<feature type="domain" description="AB hydrolase-1" evidence="1">
    <location>
        <begin position="36"/>
        <end position="133"/>
    </location>
</feature>
<keyword evidence="3" id="KW-1185">Reference proteome</keyword>
<sequence length="284" mass="31290">MSTLATPIRRGFVDVPGGQAHYRYALPEGAGLDDIPLIVLHPSPGSGRMMAKFVRAMAKAVPVYALDTRGNGDSDPLPGTPTIADFATATWEAIDALGFDRIRLLGTHTGASIATEAANQRPERVSELIIDNMGLWSDKKKKTHFERNSPKVSPDMMGSQLNWAWHYCRDQYLFSPWYEPTVANRRNVDLPEPQVLHELVVEVLKALGTYHMSYSAAANFDKRDALARVSVRTLVSSNERDPLMVHLDEVHACVSGSVRKVVGDLETEDGAAVSAEIYASFLKR</sequence>
<dbReference type="PANTHER" id="PTHR43433">
    <property type="entry name" value="HYDROLASE, ALPHA/BETA FOLD FAMILY PROTEIN"/>
    <property type="match status" value="1"/>
</dbReference>
<organism evidence="2 3">
    <name type="scientific">Limibacillus halophilus</name>
    <dbReference type="NCBI Taxonomy" id="1579333"/>
    <lineage>
        <taxon>Bacteria</taxon>
        <taxon>Pseudomonadati</taxon>
        <taxon>Pseudomonadota</taxon>
        <taxon>Alphaproteobacteria</taxon>
        <taxon>Rhodospirillales</taxon>
        <taxon>Rhodovibrionaceae</taxon>
        <taxon>Limibacillus</taxon>
    </lineage>
</organism>
<dbReference type="RefSeq" id="WP_183415129.1">
    <property type="nucleotide sequence ID" value="NZ_JACHXA010000001.1"/>
</dbReference>
<proteinExistence type="predicted"/>
<evidence type="ECO:0000313" key="2">
    <source>
        <dbReference type="EMBL" id="MBB3064337.1"/>
    </source>
</evidence>
<dbReference type="EMBL" id="JACHXA010000001">
    <property type="protein sequence ID" value="MBB3064337.1"/>
    <property type="molecule type" value="Genomic_DNA"/>
</dbReference>
<evidence type="ECO:0000313" key="3">
    <source>
        <dbReference type="Proteomes" id="UP000581135"/>
    </source>
</evidence>
<dbReference type="InterPro" id="IPR000073">
    <property type="entry name" value="AB_hydrolase_1"/>
</dbReference>
<evidence type="ECO:0000259" key="1">
    <source>
        <dbReference type="Pfam" id="PF00561"/>
    </source>
</evidence>
<dbReference type="SUPFAM" id="SSF53474">
    <property type="entry name" value="alpha/beta-Hydrolases"/>
    <property type="match status" value="1"/>
</dbReference>
<dbReference type="InterPro" id="IPR050471">
    <property type="entry name" value="AB_hydrolase"/>
</dbReference>
<protein>
    <submittedName>
        <fullName evidence="2">Pimeloyl-ACP methyl ester carboxylesterase</fullName>
    </submittedName>
</protein>
<dbReference type="Pfam" id="PF00561">
    <property type="entry name" value="Abhydrolase_1"/>
    <property type="match status" value="1"/>
</dbReference>
<dbReference type="Gene3D" id="3.40.50.1820">
    <property type="entry name" value="alpha/beta hydrolase"/>
    <property type="match status" value="1"/>
</dbReference>
<dbReference type="InterPro" id="IPR029058">
    <property type="entry name" value="AB_hydrolase_fold"/>
</dbReference>
<dbReference type="Proteomes" id="UP000581135">
    <property type="component" value="Unassembled WGS sequence"/>
</dbReference>
<comment type="caution">
    <text evidence="2">The sequence shown here is derived from an EMBL/GenBank/DDBJ whole genome shotgun (WGS) entry which is preliminary data.</text>
</comment>
<name>A0A839SN61_9PROT</name>
<dbReference type="AlphaFoldDB" id="A0A839SN61"/>